<proteinExistence type="predicted"/>
<dbReference type="Proteomes" id="UP001498421">
    <property type="component" value="Unassembled WGS sequence"/>
</dbReference>
<protein>
    <submittedName>
        <fullName evidence="1">Uncharacterized protein</fullName>
    </submittedName>
</protein>
<name>A0ABR1HJ58_9HYPO</name>
<gene>
    <name evidence="1" type="ORF">QQZ08_010125</name>
</gene>
<evidence type="ECO:0000313" key="2">
    <source>
        <dbReference type="Proteomes" id="UP001498421"/>
    </source>
</evidence>
<reference evidence="1 2" key="1">
    <citation type="journal article" date="2025" name="Microbiol. Resour. Announc.">
        <title>Draft genome sequences for Neonectria magnoliae and Neonectria punicea, canker pathogens of Liriodendron tulipifera and Acer saccharum in West Virginia.</title>
        <authorList>
            <person name="Petronek H.M."/>
            <person name="Kasson M.T."/>
            <person name="Metheny A.M."/>
            <person name="Stauder C.M."/>
            <person name="Lovett B."/>
            <person name="Lynch S.C."/>
            <person name="Garnas J.R."/>
            <person name="Kasson L.R."/>
            <person name="Stajich J.E."/>
        </authorList>
    </citation>
    <scope>NUCLEOTIDE SEQUENCE [LARGE SCALE GENOMIC DNA]</scope>
    <source>
        <strain evidence="1 2">NRRL 64651</strain>
    </source>
</reference>
<comment type="caution">
    <text evidence="1">The sequence shown here is derived from an EMBL/GenBank/DDBJ whole genome shotgun (WGS) entry which is preliminary data.</text>
</comment>
<keyword evidence="2" id="KW-1185">Reference proteome</keyword>
<evidence type="ECO:0000313" key="1">
    <source>
        <dbReference type="EMBL" id="KAK7421121.1"/>
    </source>
</evidence>
<dbReference type="EMBL" id="JAZAVK010000125">
    <property type="protein sequence ID" value="KAK7421121.1"/>
    <property type="molecule type" value="Genomic_DNA"/>
</dbReference>
<accession>A0ABR1HJ58</accession>
<organism evidence="1 2">
    <name type="scientific">Neonectria magnoliae</name>
    <dbReference type="NCBI Taxonomy" id="2732573"/>
    <lineage>
        <taxon>Eukaryota</taxon>
        <taxon>Fungi</taxon>
        <taxon>Dikarya</taxon>
        <taxon>Ascomycota</taxon>
        <taxon>Pezizomycotina</taxon>
        <taxon>Sordariomycetes</taxon>
        <taxon>Hypocreomycetidae</taxon>
        <taxon>Hypocreales</taxon>
        <taxon>Nectriaceae</taxon>
        <taxon>Neonectria</taxon>
    </lineage>
</organism>
<sequence>MTLTYYSAKMETHAEFEPEWVWLDDEGTNVYVQRYGPDLTVIFFFGADKHNPPTLLANRVCTKYEGLEIGDPTATFPTAKDLHAAIWDRFVTFGRTASPTLISEPRVDSIDSSVDEVT</sequence>